<sequence length="161" mass="17460">MLTNVPVQVARAQRQMVLRAPNSMECTLLRKKIKRSSEGEAIGGMPLLGGLGVLDSEDEPDYEYEEIGEGRVLFCGIYQAAPGNVVDSGDGVIYAEGAMECLVEPKVEGAFEVKKHDEIMVMPGMGFVLPYEVVGITSVSSIPPYLPRLIVEKRQDSSVGI</sequence>
<evidence type="ECO:0000313" key="1">
    <source>
        <dbReference type="EMBL" id="SER36110.1"/>
    </source>
</evidence>
<evidence type="ECO:0000313" key="2">
    <source>
        <dbReference type="Proteomes" id="UP000183210"/>
    </source>
</evidence>
<dbReference type="EMBL" id="FOEV01000018">
    <property type="protein sequence ID" value="SER36110.1"/>
    <property type="molecule type" value="Genomic_DNA"/>
</dbReference>
<reference evidence="1 2" key="1">
    <citation type="submission" date="2016-10" db="EMBL/GenBank/DDBJ databases">
        <authorList>
            <person name="Varghese N."/>
            <person name="Submissions S."/>
        </authorList>
    </citation>
    <scope>NUCLEOTIDE SEQUENCE [LARGE SCALE GENOMIC DNA]</scope>
    <source>
        <strain evidence="1 2">LMG 21974</strain>
    </source>
</reference>
<organism evidence="1 2">
    <name type="scientific">Pseudomonas lutea</name>
    <dbReference type="NCBI Taxonomy" id="243924"/>
    <lineage>
        <taxon>Bacteria</taxon>
        <taxon>Pseudomonadati</taxon>
        <taxon>Pseudomonadota</taxon>
        <taxon>Gammaproteobacteria</taxon>
        <taxon>Pseudomonadales</taxon>
        <taxon>Pseudomonadaceae</taxon>
        <taxon>Pseudomonas</taxon>
    </lineage>
</organism>
<comment type="caution">
    <text evidence="1">The sequence shown here is derived from an EMBL/GenBank/DDBJ whole genome shotgun (WGS) entry which is preliminary data.</text>
</comment>
<protein>
    <submittedName>
        <fullName evidence="1">Uncharacterized protein</fullName>
    </submittedName>
</protein>
<dbReference type="RefSeq" id="WP_074829601.1">
    <property type="nucleotide sequence ID" value="NZ_FOEV01000018.1"/>
</dbReference>
<dbReference type="GeneID" id="300268715"/>
<name>A0A9X8MH23_9PSED</name>
<accession>A0A9X8MH23</accession>
<dbReference type="AlphaFoldDB" id="A0A9X8MH23"/>
<dbReference type="Proteomes" id="UP000183210">
    <property type="component" value="Unassembled WGS sequence"/>
</dbReference>
<proteinExistence type="predicted"/>
<gene>
    <name evidence="1" type="ORF">SAMN05216409_11838</name>
</gene>